<protein>
    <submittedName>
        <fullName evidence="5">Aldehyde dehydrogenase family protein</fullName>
    </submittedName>
</protein>
<name>A0A368N323_9FLAO</name>
<organism evidence="5 6">
    <name type="scientific">Chryseobacterium lacus</name>
    <dbReference type="NCBI Taxonomy" id="2058346"/>
    <lineage>
        <taxon>Bacteria</taxon>
        <taxon>Pseudomonadati</taxon>
        <taxon>Bacteroidota</taxon>
        <taxon>Flavobacteriia</taxon>
        <taxon>Flavobacteriales</taxon>
        <taxon>Weeksellaceae</taxon>
        <taxon>Chryseobacterium group</taxon>
        <taxon>Chryseobacterium</taxon>
    </lineage>
</organism>
<dbReference type="PROSITE" id="PS00070">
    <property type="entry name" value="ALDEHYDE_DEHYDR_CYS"/>
    <property type="match status" value="1"/>
</dbReference>
<dbReference type="PANTHER" id="PTHR43217">
    <property type="entry name" value="SUCCINATE SEMIALDEHYDE DEHYDROGENASE [NAD(P)+] SAD"/>
    <property type="match status" value="1"/>
</dbReference>
<dbReference type="Gene3D" id="3.40.605.10">
    <property type="entry name" value="Aldehyde Dehydrogenase, Chain A, domain 1"/>
    <property type="match status" value="1"/>
</dbReference>
<dbReference type="InterPro" id="IPR016160">
    <property type="entry name" value="Ald_DH_CS_CYS"/>
</dbReference>
<dbReference type="AlphaFoldDB" id="A0A368N323"/>
<evidence type="ECO:0000313" key="6">
    <source>
        <dbReference type="Proteomes" id="UP000252172"/>
    </source>
</evidence>
<dbReference type="EMBL" id="QPIE01000002">
    <property type="protein sequence ID" value="RCU44024.1"/>
    <property type="molecule type" value="Genomic_DNA"/>
</dbReference>
<dbReference type="Proteomes" id="UP000252172">
    <property type="component" value="Unassembled WGS sequence"/>
</dbReference>
<feature type="domain" description="Aldehyde dehydrogenase" evidence="4">
    <location>
        <begin position="4"/>
        <end position="427"/>
    </location>
</feature>
<evidence type="ECO:0000259" key="4">
    <source>
        <dbReference type="Pfam" id="PF00171"/>
    </source>
</evidence>
<keyword evidence="6" id="KW-1185">Reference proteome</keyword>
<dbReference type="PANTHER" id="PTHR43217:SF1">
    <property type="entry name" value="SUCCINATE SEMIALDEHYDE DEHYDROGENASE [NAD(P)+] SAD"/>
    <property type="match status" value="1"/>
</dbReference>
<evidence type="ECO:0000256" key="3">
    <source>
        <dbReference type="ARBA" id="ARBA00023002"/>
    </source>
</evidence>
<sequence length="431" mass="47829">MENNLQNILDNSQKAFMEWKKTSVQERQKLLTVLSEKLLENKEKFAQIITREMNKPVSQAISEIKKSAGMCAYYAEAKDVLMTEKVETEHAVSEIHYEPMGVILGIMPWNYPFWQALRFAVPAMLSGNVVILKHASICEETGDTLQHLFEESGFPVGTFTHVKASHSEIEEMIASPVIKAVSLTGSEAAGRKVAAVAGQNLKKCVLELGGSDAFIVLEDADINKAAEDAASARLQNCGQTCVAGKRFIIHHKIYDEFLSKFIEEYQKYIPGNPEDPETVLGSMAREDLASELENQYQKAIDNGAKILLPLKRVGEMAFEPGLMEMNAGNPVLDEELFGPLGMVFKAENDDEALTIANSTMFGLANAVYTKDRDKAMFFATHLESGSVAINQNFRSDWRMPFGGRKNSGYGVELSLYALREFTVMKSIIGEV</sequence>
<reference evidence="5 6" key="1">
    <citation type="submission" date="2018-07" db="EMBL/GenBank/DDBJ databases">
        <title>Chryseobacterium lacus sp. nov., isolated from lake water.</title>
        <authorList>
            <person name="Li C.-M."/>
        </authorList>
    </citation>
    <scope>NUCLEOTIDE SEQUENCE [LARGE SCALE GENOMIC DNA]</scope>
    <source>
        <strain evidence="5 6">YLOS41</strain>
    </source>
</reference>
<dbReference type="SUPFAM" id="SSF53720">
    <property type="entry name" value="ALDH-like"/>
    <property type="match status" value="1"/>
</dbReference>
<evidence type="ECO:0000256" key="2">
    <source>
        <dbReference type="ARBA" id="ARBA00022857"/>
    </source>
</evidence>
<keyword evidence="3" id="KW-0560">Oxidoreductase</keyword>
<evidence type="ECO:0000313" key="5">
    <source>
        <dbReference type="EMBL" id="RCU44024.1"/>
    </source>
</evidence>
<comment type="caution">
    <text evidence="5">The sequence shown here is derived from an EMBL/GenBank/DDBJ whole genome shotgun (WGS) entry which is preliminary data.</text>
</comment>
<dbReference type="Pfam" id="PF00171">
    <property type="entry name" value="Aldedh"/>
    <property type="match status" value="1"/>
</dbReference>
<evidence type="ECO:0000256" key="1">
    <source>
        <dbReference type="ARBA" id="ARBA00009986"/>
    </source>
</evidence>
<gene>
    <name evidence="5" type="ORF">DQ356_03110</name>
</gene>
<dbReference type="OrthoDB" id="9762913at2"/>
<dbReference type="Gene3D" id="3.40.309.10">
    <property type="entry name" value="Aldehyde Dehydrogenase, Chain A, domain 2"/>
    <property type="match status" value="1"/>
</dbReference>
<dbReference type="InterPro" id="IPR016162">
    <property type="entry name" value="Ald_DH_N"/>
</dbReference>
<comment type="similarity">
    <text evidence="1">Belongs to the aldehyde dehydrogenase family.</text>
</comment>
<dbReference type="InterPro" id="IPR047110">
    <property type="entry name" value="GABD/Sad-like"/>
</dbReference>
<dbReference type="InterPro" id="IPR016163">
    <property type="entry name" value="Ald_DH_C"/>
</dbReference>
<dbReference type="InterPro" id="IPR016161">
    <property type="entry name" value="Ald_DH/histidinol_DH"/>
</dbReference>
<dbReference type="RefSeq" id="WP_114303003.1">
    <property type="nucleotide sequence ID" value="NZ_QPIE01000002.1"/>
</dbReference>
<dbReference type="GO" id="GO:0004777">
    <property type="term" value="F:succinate-semialdehyde dehydrogenase (NAD+) activity"/>
    <property type="evidence" value="ECO:0007669"/>
    <property type="project" value="TreeGrafter"/>
</dbReference>
<keyword evidence="2" id="KW-0521">NADP</keyword>
<accession>A0A368N323</accession>
<proteinExistence type="inferred from homology"/>
<dbReference type="InterPro" id="IPR015590">
    <property type="entry name" value="Aldehyde_DH_dom"/>
</dbReference>
<dbReference type="FunFam" id="3.40.605.10:FF:000012">
    <property type="entry name" value="NAD-dependent succinate-semialdehyde dehydrogenase"/>
    <property type="match status" value="1"/>
</dbReference>